<gene>
    <name evidence="3" type="ORF">EH243_07865</name>
</gene>
<dbReference type="PANTHER" id="PTHR43084">
    <property type="entry name" value="PERSULFIDE DIOXYGENASE ETHE1"/>
    <property type="match status" value="1"/>
</dbReference>
<dbReference type="PANTHER" id="PTHR43084:SF1">
    <property type="entry name" value="PERSULFIDE DIOXYGENASE ETHE1, MITOCHONDRIAL"/>
    <property type="match status" value="1"/>
</dbReference>
<evidence type="ECO:0000313" key="3">
    <source>
        <dbReference type="EMBL" id="RTE66502.1"/>
    </source>
</evidence>
<dbReference type="SUPFAM" id="SSF56281">
    <property type="entry name" value="Metallo-hydrolase/oxidoreductase"/>
    <property type="match status" value="1"/>
</dbReference>
<dbReference type="Proteomes" id="UP000283087">
    <property type="component" value="Unassembled WGS sequence"/>
</dbReference>
<dbReference type="Pfam" id="PF00753">
    <property type="entry name" value="Lactamase_B"/>
    <property type="match status" value="1"/>
</dbReference>
<proteinExistence type="predicted"/>
<protein>
    <submittedName>
        <fullName evidence="3">MBL fold metallo-hydrolase</fullName>
    </submittedName>
</protein>
<dbReference type="RefSeq" id="WP_126158101.1">
    <property type="nucleotide sequence ID" value="NZ_RQXW01000005.1"/>
</dbReference>
<keyword evidence="1" id="KW-0479">Metal-binding</keyword>
<dbReference type="SMART" id="SM00849">
    <property type="entry name" value="Lactamase_B"/>
    <property type="match status" value="1"/>
</dbReference>
<organism evidence="3 4">
    <name type="scientific">Amphritea opalescens</name>
    <dbReference type="NCBI Taxonomy" id="2490544"/>
    <lineage>
        <taxon>Bacteria</taxon>
        <taxon>Pseudomonadati</taxon>
        <taxon>Pseudomonadota</taxon>
        <taxon>Gammaproteobacteria</taxon>
        <taxon>Oceanospirillales</taxon>
        <taxon>Oceanospirillaceae</taxon>
        <taxon>Amphritea</taxon>
    </lineage>
</organism>
<keyword evidence="3" id="KW-0378">Hydrolase</keyword>
<dbReference type="OrthoDB" id="9784009at2"/>
<dbReference type="GO" id="GO:0050313">
    <property type="term" value="F:sulfur dioxygenase activity"/>
    <property type="evidence" value="ECO:0007669"/>
    <property type="project" value="InterPro"/>
</dbReference>
<evidence type="ECO:0000256" key="1">
    <source>
        <dbReference type="ARBA" id="ARBA00022723"/>
    </source>
</evidence>
<accession>A0A430KSL0</accession>
<comment type="caution">
    <text evidence="3">The sequence shown here is derived from an EMBL/GenBank/DDBJ whole genome shotgun (WGS) entry which is preliminary data.</text>
</comment>
<name>A0A430KSL0_9GAMM</name>
<dbReference type="GO" id="GO:0016787">
    <property type="term" value="F:hydrolase activity"/>
    <property type="evidence" value="ECO:0007669"/>
    <property type="project" value="UniProtKB-KW"/>
</dbReference>
<dbReference type="EMBL" id="RQXW01000005">
    <property type="protein sequence ID" value="RTE66502.1"/>
    <property type="molecule type" value="Genomic_DNA"/>
</dbReference>
<dbReference type="GO" id="GO:0046872">
    <property type="term" value="F:metal ion binding"/>
    <property type="evidence" value="ECO:0007669"/>
    <property type="project" value="UniProtKB-KW"/>
</dbReference>
<dbReference type="InterPro" id="IPR001279">
    <property type="entry name" value="Metallo-B-lactamas"/>
</dbReference>
<dbReference type="GO" id="GO:0070813">
    <property type="term" value="P:hydrogen sulfide metabolic process"/>
    <property type="evidence" value="ECO:0007669"/>
    <property type="project" value="TreeGrafter"/>
</dbReference>
<reference evidence="3 4" key="1">
    <citation type="submission" date="2018-11" db="EMBL/GenBank/DDBJ databases">
        <title>The draft genome sequence of Amphritea opalescens ANRC-JH13T.</title>
        <authorList>
            <person name="Fang Z."/>
            <person name="Zhang Y."/>
            <person name="Han X."/>
        </authorList>
    </citation>
    <scope>NUCLEOTIDE SEQUENCE [LARGE SCALE GENOMIC DNA]</scope>
    <source>
        <strain evidence="3 4">ANRC-JH13</strain>
    </source>
</reference>
<evidence type="ECO:0000259" key="2">
    <source>
        <dbReference type="SMART" id="SM00849"/>
    </source>
</evidence>
<sequence length="286" mass="31539">MTPLVETFFDSASSTFSYVVYSGIGSACAVIDPVLGYKANAGKTNTEAADKIVAFIAQMQLKVEWILETHIHADHLSAAIYIKRHLGGCIAVSKQVTQVVHTFSTLFNVVEPDDELVAHFDYLFDQDETFTIGSIHCKALSSPGHTPADIAYLVGDKMIFVGDTLFMPDVGTARCDFPGGSAAKLYASIRRILAYPDETQLMMCHDYPVTRSDQSVTTVAEQRQHNIHINDSVDEQAFIDARTQRDKTLDSPQLLFPSVQVNIKAGAFPRAENNGVQYLKIPLNYL</sequence>
<dbReference type="Gene3D" id="3.60.15.10">
    <property type="entry name" value="Ribonuclease Z/Hydroxyacylglutathione hydrolase-like"/>
    <property type="match status" value="1"/>
</dbReference>
<dbReference type="CDD" id="cd07724">
    <property type="entry name" value="POD-like_MBL-fold"/>
    <property type="match status" value="1"/>
</dbReference>
<dbReference type="InterPro" id="IPR051682">
    <property type="entry name" value="Mito_Persulfide_Diox"/>
</dbReference>
<keyword evidence="4" id="KW-1185">Reference proteome</keyword>
<evidence type="ECO:0000313" key="4">
    <source>
        <dbReference type="Proteomes" id="UP000283087"/>
    </source>
</evidence>
<feature type="domain" description="Metallo-beta-lactamase" evidence="2">
    <location>
        <begin position="14"/>
        <end position="205"/>
    </location>
</feature>
<dbReference type="InterPro" id="IPR036866">
    <property type="entry name" value="RibonucZ/Hydroxyglut_hydro"/>
</dbReference>
<dbReference type="AlphaFoldDB" id="A0A430KSL0"/>
<dbReference type="InterPro" id="IPR044528">
    <property type="entry name" value="POD-like_MBL-fold"/>
</dbReference>
<dbReference type="GO" id="GO:0006749">
    <property type="term" value="P:glutathione metabolic process"/>
    <property type="evidence" value="ECO:0007669"/>
    <property type="project" value="InterPro"/>
</dbReference>